<keyword evidence="3" id="KW-1185">Reference proteome</keyword>
<dbReference type="Gramene" id="LPERR11G00100.5">
    <property type="protein sequence ID" value="LPERR11G00100.5"/>
    <property type="gene ID" value="LPERR11G00100"/>
</dbReference>
<organism evidence="2 3">
    <name type="scientific">Leersia perrieri</name>
    <dbReference type="NCBI Taxonomy" id="77586"/>
    <lineage>
        <taxon>Eukaryota</taxon>
        <taxon>Viridiplantae</taxon>
        <taxon>Streptophyta</taxon>
        <taxon>Embryophyta</taxon>
        <taxon>Tracheophyta</taxon>
        <taxon>Spermatophyta</taxon>
        <taxon>Magnoliopsida</taxon>
        <taxon>Liliopsida</taxon>
        <taxon>Poales</taxon>
        <taxon>Poaceae</taxon>
        <taxon>BOP clade</taxon>
        <taxon>Oryzoideae</taxon>
        <taxon>Oryzeae</taxon>
        <taxon>Oryzinae</taxon>
        <taxon>Leersia</taxon>
    </lineage>
</organism>
<dbReference type="AlphaFoldDB" id="A0A0D9XN20"/>
<proteinExistence type="predicted"/>
<evidence type="ECO:0000313" key="2">
    <source>
        <dbReference type="EnsemblPlants" id="LPERR11G00100.5"/>
    </source>
</evidence>
<protein>
    <submittedName>
        <fullName evidence="2">Uncharacterized protein</fullName>
    </submittedName>
</protein>
<reference evidence="3" key="2">
    <citation type="submission" date="2013-12" db="EMBL/GenBank/DDBJ databases">
        <authorList>
            <person name="Yu Y."/>
            <person name="Lee S."/>
            <person name="de Baynast K."/>
            <person name="Wissotski M."/>
            <person name="Liu L."/>
            <person name="Talag J."/>
            <person name="Goicoechea J."/>
            <person name="Angelova A."/>
            <person name="Jetty R."/>
            <person name="Kudrna D."/>
            <person name="Golser W."/>
            <person name="Rivera L."/>
            <person name="Zhang J."/>
            <person name="Wing R."/>
        </authorList>
    </citation>
    <scope>NUCLEOTIDE SEQUENCE</scope>
</reference>
<sequence length="160" mass="17549">MDWQPTSRKERIHKARIVACSPIETRPNRQVRVPLPHQLRRRRNPPPVLRSPSVFSRLPPPHLRPRPATAAPIPSSPPLARNHPAVAVAATTVTRPSRPRRRLCGHIAPSPPRARAHLVPATAGARLSRSPGRGSPLPPPAVARFSSGGRPTSTKETHRQ</sequence>
<dbReference type="EnsemblPlants" id="LPERR11G00100.5">
    <property type="protein sequence ID" value="LPERR11G00100.5"/>
    <property type="gene ID" value="LPERR11G00100"/>
</dbReference>
<dbReference type="Proteomes" id="UP000032180">
    <property type="component" value="Chromosome 11"/>
</dbReference>
<evidence type="ECO:0000256" key="1">
    <source>
        <dbReference type="SAM" id="MobiDB-lite"/>
    </source>
</evidence>
<name>A0A0D9XN20_9ORYZ</name>
<reference evidence="2" key="3">
    <citation type="submission" date="2015-04" db="UniProtKB">
        <authorList>
            <consortium name="EnsemblPlants"/>
        </authorList>
    </citation>
    <scope>IDENTIFICATION</scope>
</reference>
<accession>A0A0D9XN20</accession>
<feature type="region of interest" description="Disordered" evidence="1">
    <location>
        <begin position="28"/>
        <end position="160"/>
    </location>
</feature>
<feature type="compositionally biased region" description="Low complexity" evidence="1">
    <location>
        <begin position="123"/>
        <end position="135"/>
    </location>
</feature>
<reference evidence="2 3" key="1">
    <citation type="submission" date="2012-08" db="EMBL/GenBank/DDBJ databases">
        <title>Oryza genome evolution.</title>
        <authorList>
            <person name="Wing R.A."/>
        </authorList>
    </citation>
    <scope>NUCLEOTIDE SEQUENCE</scope>
</reference>
<feature type="compositionally biased region" description="Low complexity" evidence="1">
    <location>
        <begin position="66"/>
        <end position="96"/>
    </location>
</feature>
<dbReference type="HOGENOM" id="CLU_1654668_0_0_1"/>
<evidence type="ECO:0000313" key="3">
    <source>
        <dbReference type="Proteomes" id="UP000032180"/>
    </source>
</evidence>